<proteinExistence type="predicted"/>
<evidence type="ECO:0000313" key="4">
    <source>
        <dbReference type="Proteomes" id="UP000034264"/>
    </source>
</evidence>
<dbReference type="SUPFAM" id="SSF49265">
    <property type="entry name" value="Fibronectin type III"/>
    <property type="match status" value="1"/>
</dbReference>
<keyword evidence="1" id="KW-1133">Transmembrane helix</keyword>
<comment type="caution">
    <text evidence="3">The sequence shown here is derived from an EMBL/GenBank/DDBJ whole genome shotgun (WGS) entry which is preliminary data.</text>
</comment>
<evidence type="ECO:0000313" key="3">
    <source>
        <dbReference type="EMBL" id="KKU03461.1"/>
    </source>
</evidence>
<accession>A0A0G1M5A9</accession>
<reference evidence="3 4" key="1">
    <citation type="journal article" date="2015" name="Nature">
        <title>rRNA introns, odd ribosomes, and small enigmatic genomes across a large radiation of phyla.</title>
        <authorList>
            <person name="Brown C.T."/>
            <person name="Hug L.A."/>
            <person name="Thomas B.C."/>
            <person name="Sharon I."/>
            <person name="Castelle C.J."/>
            <person name="Singh A."/>
            <person name="Wilkins M.J."/>
            <person name="Williams K.H."/>
            <person name="Banfield J.F."/>
        </authorList>
    </citation>
    <scope>NUCLEOTIDE SEQUENCE [LARGE SCALE GENOMIC DNA]</scope>
</reference>
<gene>
    <name evidence="3" type="ORF">UX05_C0001G0090</name>
</gene>
<feature type="transmembrane region" description="Helical" evidence="1">
    <location>
        <begin position="322"/>
        <end position="343"/>
    </location>
</feature>
<keyword evidence="1" id="KW-0472">Membrane</keyword>
<dbReference type="AlphaFoldDB" id="A0A0G1M5A9"/>
<dbReference type="PROSITE" id="PS50853">
    <property type="entry name" value="FN3"/>
    <property type="match status" value="1"/>
</dbReference>
<dbReference type="EMBL" id="LCKS01000001">
    <property type="protein sequence ID" value="KKU03461.1"/>
    <property type="molecule type" value="Genomic_DNA"/>
</dbReference>
<feature type="domain" description="Fibronectin type-III" evidence="2">
    <location>
        <begin position="217"/>
        <end position="305"/>
    </location>
</feature>
<evidence type="ECO:0000256" key="1">
    <source>
        <dbReference type="SAM" id="Phobius"/>
    </source>
</evidence>
<organism evidence="3 4">
    <name type="scientific">Candidatus Amesbacteria bacterium GW2011_GWC2_45_19</name>
    <dbReference type="NCBI Taxonomy" id="1618366"/>
    <lineage>
        <taxon>Bacteria</taxon>
        <taxon>Candidatus Amesiibacteriota</taxon>
    </lineage>
</organism>
<dbReference type="SMART" id="SM00060">
    <property type="entry name" value="FN3"/>
    <property type="match status" value="1"/>
</dbReference>
<dbReference type="Pfam" id="PF00041">
    <property type="entry name" value="fn3"/>
    <property type="match status" value="1"/>
</dbReference>
<sequence length="346" mass="35512">MKKLLTALFLIVFAAGLLFIKLSPTLVKADTGAPVTITATYNSSTGQLNASGSYAWEECEPGEETNILGFALFINGGTPAINDSNALDGSSMHLANSGNPCTTTPDNWVDNNHVLSSAPANVCVVVYDVRVDDSADPGGIHSLIGAGGDYNTDNSWNFNGSSYLEGSCTAPEVITPTETPTPAPTPTPTPTLSLSNGPIGGSNGGGSTQCTDAKPGIPGLLSVNKNSSSTAVLAWSLVSSATDYSILYGLSSGNYIYGVPRTGNTDHYTVGSLNPGVNYYFAVKAVNGCTPGDPSNERSTGSDRGQVLGASTMAATGIADQLVMVTVLVMGVLITVRSGYAYAKAK</sequence>
<dbReference type="InterPro" id="IPR036116">
    <property type="entry name" value="FN3_sf"/>
</dbReference>
<evidence type="ECO:0000259" key="2">
    <source>
        <dbReference type="PROSITE" id="PS50853"/>
    </source>
</evidence>
<keyword evidence="1" id="KW-0812">Transmembrane</keyword>
<dbReference type="Gene3D" id="2.60.40.10">
    <property type="entry name" value="Immunoglobulins"/>
    <property type="match status" value="1"/>
</dbReference>
<dbReference type="Proteomes" id="UP000034264">
    <property type="component" value="Unassembled WGS sequence"/>
</dbReference>
<dbReference type="InterPro" id="IPR013783">
    <property type="entry name" value="Ig-like_fold"/>
</dbReference>
<name>A0A0G1M5A9_9BACT</name>
<dbReference type="CDD" id="cd00063">
    <property type="entry name" value="FN3"/>
    <property type="match status" value="1"/>
</dbReference>
<protein>
    <recommendedName>
        <fullName evidence="2">Fibronectin type-III domain-containing protein</fullName>
    </recommendedName>
</protein>
<dbReference type="InterPro" id="IPR003961">
    <property type="entry name" value="FN3_dom"/>
</dbReference>